<evidence type="ECO:0000256" key="1">
    <source>
        <dbReference type="ARBA" id="ARBA00022692"/>
    </source>
</evidence>
<protein>
    <recommendedName>
        <fullName evidence="8">WAT1-related protein</fullName>
    </recommendedName>
</protein>
<evidence type="ECO:0000313" key="7">
    <source>
        <dbReference type="Proteomes" id="UP000594263"/>
    </source>
</evidence>
<feature type="region of interest" description="Disordered" evidence="4">
    <location>
        <begin position="222"/>
        <end position="241"/>
    </location>
</feature>
<feature type="transmembrane region" description="Helical" evidence="5">
    <location>
        <begin position="100"/>
        <end position="119"/>
    </location>
</feature>
<feature type="transmembrane region" description="Helical" evidence="5">
    <location>
        <begin position="131"/>
        <end position="155"/>
    </location>
</feature>
<evidence type="ECO:0000313" key="6">
    <source>
        <dbReference type="EnsemblPlants" id="Kaladp0010s0192.1.v1.1"/>
    </source>
</evidence>
<keyword evidence="3 5" id="KW-0472">Membrane</keyword>
<dbReference type="AlphaFoldDB" id="A0A7N0RFF9"/>
<dbReference type="OMA" id="NHASESG"/>
<feature type="compositionally biased region" description="Polar residues" evidence="4">
    <location>
        <begin position="226"/>
        <end position="235"/>
    </location>
</feature>
<evidence type="ECO:0000256" key="3">
    <source>
        <dbReference type="ARBA" id="ARBA00023136"/>
    </source>
</evidence>
<evidence type="ECO:0000256" key="2">
    <source>
        <dbReference type="ARBA" id="ARBA00022989"/>
    </source>
</evidence>
<dbReference type="Proteomes" id="UP000594263">
    <property type="component" value="Unplaced"/>
</dbReference>
<dbReference type="GO" id="GO:0016020">
    <property type="term" value="C:membrane"/>
    <property type="evidence" value="ECO:0007669"/>
    <property type="project" value="InterPro"/>
</dbReference>
<accession>A0A7N0RFF9</accession>
<feature type="transmembrane region" description="Helical" evidence="5">
    <location>
        <begin position="189"/>
        <end position="212"/>
    </location>
</feature>
<dbReference type="Gramene" id="Kaladp0010s0192.1.v1.1">
    <property type="protein sequence ID" value="Kaladp0010s0192.1.v1.1"/>
    <property type="gene ID" value="Kaladp0010s0192.v1.1"/>
</dbReference>
<feature type="transmembrane region" description="Helical" evidence="5">
    <location>
        <begin position="40"/>
        <end position="60"/>
    </location>
</feature>
<name>A0A7N0RFF9_KALFE</name>
<reference evidence="6" key="1">
    <citation type="submission" date="2021-01" db="UniProtKB">
        <authorList>
            <consortium name="EnsemblPlants"/>
        </authorList>
    </citation>
    <scope>IDENTIFICATION</scope>
</reference>
<dbReference type="InterPro" id="IPR030184">
    <property type="entry name" value="WAT1-related"/>
</dbReference>
<dbReference type="GO" id="GO:0022857">
    <property type="term" value="F:transmembrane transporter activity"/>
    <property type="evidence" value="ECO:0007669"/>
    <property type="project" value="InterPro"/>
</dbReference>
<sequence>MLGKFFILGFFEITLVRNFAFAGLNFSSPTLSSAMSNMEPALTFLLAVIFSALTGSLNTIPSISNWVIGGSCFAVSALFVSVSNILLASVLKEYPSEISVILFYSLFGTLQCAVISLIAESDLNAWKLRPGIELMSVLCTAVGGTVLHSGILAWCLVKKGPVFVAMFCPLGAVIAAVMSVIFLGDTLHIGSSVFSDTVLCGIIIVSGFYAVIWAKSIDKEKDEQGTHQSPSSQTIPLLLDH</sequence>
<feature type="transmembrane region" description="Helical" evidence="5">
    <location>
        <begin position="162"/>
        <end position="183"/>
    </location>
</feature>
<keyword evidence="1 5" id="KW-0812">Transmembrane</keyword>
<proteinExistence type="predicted"/>
<dbReference type="PANTHER" id="PTHR31218">
    <property type="entry name" value="WAT1-RELATED PROTEIN"/>
    <property type="match status" value="1"/>
</dbReference>
<dbReference type="EnsemblPlants" id="Kaladp0010s0192.1.v1.1">
    <property type="protein sequence ID" value="Kaladp0010s0192.1.v1.1"/>
    <property type="gene ID" value="Kaladp0010s0192.v1.1"/>
</dbReference>
<keyword evidence="2 5" id="KW-1133">Transmembrane helix</keyword>
<evidence type="ECO:0000256" key="5">
    <source>
        <dbReference type="SAM" id="Phobius"/>
    </source>
</evidence>
<evidence type="ECO:0000256" key="4">
    <source>
        <dbReference type="SAM" id="MobiDB-lite"/>
    </source>
</evidence>
<evidence type="ECO:0008006" key="8">
    <source>
        <dbReference type="Google" id="ProtNLM"/>
    </source>
</evidence>
<feature type="transmembrane region" description="Helical" evidence="5">
    <location>
        <begin position="66"/>
        <end position="88"/>
    </location>
</feature>
<organism evidence="6 7">
    <name type="scientific">Kalanchoe fedtschenkoi</name>
    <name type="common">Lavender scallops</name>
    <name type="synonym">South American air plant</name>
    <dbReference type="NCBI Taxonomy" id="63787"/>
    <lineage>
        <taxon>Eukaryota</taxon>
        <taxon>Viridiplantae</taxon>
        <taxon>Streptophyta</taxon>
        <taxon>Embryophyta</taxon>
        <taxon>Tracheophyta</taxon>
        <taxon>Spermatophyta</taxon>
        <taxon>Magnoliopsida</taxon>
        <taxon>eudicotyledons</taxon>
        <taxon>Gunneridae</taxon>
        <taxon>Pentapetalae</taxon>
        <taxon>Saxifragales</taxon>
        <taxon>Crassulaceae</taxon>
        <taxon>Kalanchoe</taxon>
    </lineage>
</organism>
<feature type="transmembrane region" description="Helical" evidence="5">
    <location>
        <begin position="6"/>
        <end position="28"/>
    </location>
</feature>
<keyword evidence="7" id="KW-1185">Reference proteome</keyword>